<dbReference type="Gene3D" id="3.40.1660.10">
    <property type="entry name" value="EreA-like (biosynthetic domain)"/>
    <property type="match status" value="1"/>
</dbReference>
<protein>
    <submittedName>
        <fullName evidence="1">Erythromycin esterase family protein</fullName>
    </submittedName>
</protein>
<evidence type="ECO:0000313" key="2">
    <source>
        <dbReference type="Proteomes" id="UP000586827"/>
    </source>
</evidence>
<name>A0A849BXN1_9NOCA</name>
<dbReference type="PANTHER" id="PTHR31299">
    <property type="entry name" value="ESTERASE, PUTATIVE (AFU_ORTHOLOGUE AFUA_1G05850)-RELATED"/>
    <property type="match status" value="1"/>
</dbReference>
<gene>
    <name evidence="1" type="ORF">HLB23_08895</name>
</gene>
<dbReference type="EMBL" id="JABELX010000003">
    <property type="protein sequence ID" value="NNH69978.1"/>
    <property type="molecule type" value="Genomic_DNA"/>
</dbReference>
<comment type="caution">
    <text evidence="1">The sequence shown here is derived from an EMBL/GenBank/DDBJ whole genome shotgun (WGS) entry which is preliminary data.</text>
</comment>
<sequence>MTTETDIPQWIRDHARPVAEGAAIADAVGGAVVVGLGESTRFSRETFRIRRQVFQELVLRHGFRVLAVQDTATAGERLDNYVRTGAGDARGALSEAWRPWRTEEMAETLDWIAEFNRAHPDEPVRVIGVEPTLAEPSDYEVVLAHLRRTSPAAVAELNSHYAPIRTAHTIDEHVQRAQGTHPGRPFADHARDGLALVTTLRAPEEVLAHARRIVDFHENSVAGRSGFGFDEGPSAQRILDWHHHTRAKIAYWDGIAHVSALSPRVGRSADSDFISAGGYLAAALGAGYVSVAIGFHHGDLGIAVVPEPADGWLDAMLGAADLTNHWLDLRDEAPEAVDRWRRAPATARTISGIYSPDHDADEHIAVESLSEAFHVLVHIREVSPLHWLRFEAP</sequence>
<evidence type="ECO:0000313" key="1">
    <source>
        <dbReference type="EMBL" id="NNH69978.1"/>
    </source>
</evidence>
<dbReference type="RefSeq" id="WP_067517976.1">
    <property type="nucleotide sequence ID" value="NZ_JABELX010000003.1"/>
</dbReference>
<dbReference type="GO" id="GO:0046677">
    <property type="term" value="P:response to antibiotic"/>
    <property type="evidence" value="ECO:0007669"/>
    <property type="project" value="InterPro"/>
</dbReference>
<keyword evidence="2" id="KW-1185">Reference proteome</keyword>
<dbReference type="Pfam" id="PF05139">
    <property type="entry name" value="Erythro_esteras"/>
    <property type="match status" value="1"/>
</dbReference>
<accession>A0A849BXN1</accession>
<dbReference type="InterPro" id="IPR007815">
    <property type="entry name" value="Emycin_Estase"/>
</dbReference>
<reference evidence="1 2" key="1">
    <citation type="submission" date="2020-05" db="EMBL/GenBank/DDBJ databases">
        <title>MicrobeNet Type strains.</title>
        <authorList>
            <person name="Nicholson A.C."/>
        </authorList>
    </citation>
    <scope>NUCLEOTIDE SEQUENCE [LARGE SCALE GENOMIC DNA]</scope>
    <source>
        <strain evidence="1 2">JCM 3224</strain>
    </source>
</reference>
<dbReference type="InterPro" id="IPR052036">
    <property type="entry name" value="Hydrolase/PRTase-associated"/>
</dbReference>
<dbReference type="SUPFAM" id="SSF159501">
    <property type="entry name" value="EreA/ChaN-like"/>
    <property type="match status" value="1"/>
</dbReference>
<dbReference type="PANTHER" id="PTHR31299:SF0">
    <property type="entry name" value="ESTERASE, PUTATIVE (AFU_ORTHOLOGUE AFUA_1G05850)-RELATED"/>
    <property type="match status" value="1"/>
</dbReference>
<dbReference type="Proteomes" id="UP000586827">
    <property type="component" value="Unassembled WGS sequence"/>
</dbReference>
<organism evidence="1 2">
    <name type="scientific">Nocardia uniformis</name>
    <dbReference type="NCBI Taxonomy" id="53432"/>
    <lineage>
        <taxon>Bacteria</taxon>
        <taxon>Bacillati</taxon>
        <taxon>Actinomycetota</taxon>
        <taxon>Actinomycetes</taxon>
        <taxon>Mycobacteriales</taxon>
        <taxon>Nocardiaceae</taxon>
        <taxon>Nocardia</taxon>
    </lineage>
</organism>
<proteinExistence type="predicted"/>
<dbReference type="CDD" id="cd14728">
    <property type="entry name" value="Ere-like"/>
    <property type="match status" value="1"/>
</dbReference>
<dbReference type="Gene3D" id="3.30.1870.10">
    <property type="entry name" value="EreA-like, domain 2"/>
    <property type="match status" value="1"/>
</dbReference>
<dbReference type="Gene3D" id="1.20.1440.30">
    <property type="entry name" value="Biosynthetic Protein domain"/>
    <property type="match status" value="1"/>
</dbReference>
<dbReference type="AlphaFoldDB" id="A0A849BXN1"/>